<feature type="region of interest" description="Disordered" evidence="1">
    <location>
        <begin position="351"/>
        <end position="382"/>
    </location>
</feature>
<reference evidence="2 3" key="1">
    <citation type="submission" date="2017-06" db="EMBL/GenBank/DDBJ databases">
        <title>Ant-infecting Ophiocordyceps genomes reveal a high diversity of potential behavioral manipulation genes and a possible major role for enterotoxins.</title>
        <authorList>
            <person name="De Bekker C."/>
            <person name="Evans H.C."/>
            <person name="Brachmann A."/>
            <person name="Hughes D.P."/>
        </authorList>
    </citation>
    <scope>NUCLEOTIDE SEQUENCE [LARGE SCALE GENOMIC DNA]</scope>
    <source>
        <strain evidence="2 3">Map16</strain>
    </source>
</reference>
<organism evidence="2 3">
    <name type="scientific">Ophiocordyceps camponoti-rufipedis</name>
    <dbReference type="NCBI Taxonomy" id="2004952"/>
    <lineage>
        <taxon>Eukaryota</taxon>
        <taxon>Fungi</taxon>
        <taxon>Dikarya</taxon>
        <taxon>Ascomycota</taxon>
        <taxon>Pezizomycotina</taxon>
        <taxon>Sordariomycetes</taxon>
        <taxon>Hypocreomycetidae</taxon>
        <taxon>Hypocreales</taxon>
        <taxon>Ophiocordycipitaceae</taxon>
        <taxon>Ophiocordyceps</taxon>
    </lineage>
</organism>
<proteinExistence type="predicted"/>
<dbReference type="OrthoDB" id="3538943at2759"/>
<evidence type="ECO:0000313" key="2">
    <source>
        <dbReference type="EMBL" id="PHH78870.1"/>
    </source>
</evidence>
<name>A0A2C5ZGF6_9HYPO</name>
<feature type="compositionally biased region" description="Low complexity" evidence="1">
    <location>
        <begin position="553"/>
        <end position="568"/>
    </location>
</feature>
<feature type="compositionally biased region" description="Basic and acidic residues" evidence="1">
    <location>
        <begin position="510"/>
        <end position="519"/>
    </location>
</feature>
<feature type="compositionally biased region" description="Basic and acidic residues" evidence="1">
    <location>
        <begin position="599"/>
        <end position="608"/>
    </location>
</feature>
<gene>
    <name evidence="2" type="ORF">CDD80_6079</name>
</gene>
<feature type="region of interest" description="Disordered" evidence="1">
    <location>
        <begin position="222"/>
        <end position="242"/>
    </location>
</feature>
<feature type="region of interest" description="Disordered" evidence="1">
    <location>
        <begin position="537"/>
        <end position="636"/>
    </location>
</feature>
<accession>A0A2C5ZGF6</accession>
<feature type="compositionally biased region" description="Low complexity" evidence="1">
    <location>
        <begin position="355"/>
        <end position="372"/>
    </location>
</feature>
<protein>
    <submittedName>
        <fullName evidence="2">Uncharacterized protein</fullName>
    </submittedName>
</protein>
<evidence type="ECO:0000256" key="1">
    <source>
        <dbReference type="SAM" id="MobiDB-lite"/>
    </source>
</evidence>
<dbReference type="AlphaFoldDB" id="A0A2C5ZGF6"/>
<feature type="compositionally biased region" description="Polar residues" evidence="1">
    <location>
        <begin position="538"/>
        <end position="551"/>
    </location>
</feature>
<sequence>MSSTSPLRWRGLARIPRDQQKLLSSPASWAVDFGHGPHAFVNVPSHVLETTKQAFKASRVISGTDSPIATPKASLQDGISPRPREAQIPELPLEQHTGTAEQMIAGPEPSCPAPSLTSPEKPICSWPDSPDRELPSLRDLQAAHIGSSIVHETPKSIKTTARLLQSQPKANDLKDDSDVDDLETFLPQAEADVEAPINRVAARPIAEAIAEEIADATSTPIVEPTDRTVSPPVKSTTSAYGGRKHRHKLITWDIVASKKSAASTGPNRMPTTKNLIDDAVSSDASSSSSISPRVGARHGVMASVESSAPPPAQKPALHTLRAMTETSPPLVVAETKGVSQHLIRRSAPMAQDIATSTATPPRPTCTTPSKPSASIRDSGRVKPPQTPCEAFLAAYPDYVISHGGSLQNFVRACVCLLYLKEKRLLRDYLFDEFVRFFSADYLAYVARAGPGQEALPAIERFNMQRGAPLYNRMVLSGKDLDAVFEAYPEDTMAARSVVAADDADSASDEEPARIQEPRLRKPASRRTLDVLLPRYASRQESSGLETATDVKSSPRSLPRIRSLQSSPLASRPSPELGSEYIPSSTLPALPKSAALKPQQRRELADARSKVAKRKRQRDDEAEYLRNAARSFRKSSN</sequence>
<keyword evidence="3" id="KW-1185">Reference proteome</keyword>
<feature type="compositionally biased region" description="Low complexity" evidence="1">
    <location>
        <begin position="279"/>
        <end position="291"/>
    </location>
</feature>
<dbReference type="EMBL" id="NJES01000064">
    <property type="protein sequence ID" value="PHH78870.1"/>
    <property type="molecule type" value="Genomic_DNA"/>
</dbReference>
<dbReference type="STRING" id="2004952.A0A2C5ZGF6"/>
<feature type="region of interest" description="Disordered" evidence="1">
    <location>
        <begin position="279"/>
        <end position="314"/>
    </location>
</feature>
<dbReference type="Proteomes" id="UP000226431">
    <property type="component" value="Unassembled WGS sequence"/>
</dbReference>
<comment type="caution">
    <text evidence="2">The sequence shown here is derived from an EMBL/GenBank/DDBJ whole genome shotgun (WGS) entry which is preliminary data.</text>
</comment>
<evidence type="ECO:0000313" key="3">
    <source>
        <dbReference type="Proteomes" id="UP000226431"/>
    </source>
</evidence>
<feature type="region of interest" description="Disordered" evidence="1">
    <location>
        <begin position="498"/>
        <end position="520"/>
    </location>
</feature>